<dbReference type="EMBL" id="LSLI01000007">
    <property type="protein sequence ID" value="KXS33328.1"/>
    <property type="molecule type" value="Genomic_DNA"/>
</dbReference>
<dbReference type="InterPro" id="IPR002509">
    <property type="entry name" value="NODB_dom"/>
</dbReference>
<dbReference type="Gene3D" id="3.20.20.370">
    <property type="entry name" value="Glycoside hydrolase/deacetylase"/>
    <property type="match status" value="1"/>
</dbReference>
<dbReference type="Pfam" id="PF01522">
    <property type="entry name" value="Polysacc_deac_1"/>
    <property type="match status" value="1"/>
</dbReference>
<name>A0A139BWU5_9PROT</name>
<dbReference type="InterPro" id="IPR011330">
    <property type="entry name" value="Glyco_hydro/deAcase_b/a-brl"/>
</dbReference>
<dbReference type="AlphaFoldDB" id="A0A139BWU5"/>
<comment type="caution">
    <text evidence="2">The sequence shown here is derived from an EMBL/GenBank/DDBJ whole genome shotgun (WGS) entry which is preliminary data.</text>
</comment>
<dbReference type="GO" id="GO:0016810">
    <property type="term" value="F:hydrolase activity, acting on carbon-nitrogen (but not peptide) bonds"/>
    <property type="evidence" value="ECO:0007669"/>
    <property type="project" value="InterPro"/>
</dbReference>
<dbReference type="PATRIC" id="fig|1796491.3.peg.536"/>
<dbReference type="CDD" id="cd10917">
    <property type="entry name" value="CE4_NodB_like_6s_7s"/>
    <property type="match status" value="1"/>
</dbReference>
<dbReference type="PROSITE" id="PS51677">
    <property type="entry name" value="NODB"/>
    <property type="match status" value="1"/>
</dbReference>
<dbReference type="Proteomes" id="UP000070578">
    <property type="component" value="Unassembled WGS sequence"/>
</dbReference>
<reference evidence="2 3" key="2">
    <citation type="submission" date="2016-03" db="EMBL/GenBank/DDBJ databases">
        <title>New uncultured bacterium of the family Gallionellaceae from acid mine drainage: description and reconstruction of genome based on metagenomic analysis of microbial community.</title>
        <authorList>
            <person name="Kadnikov V."/>
            <person name="Ivasenko D."/>
            <person name="Beletsky A."/>
            <person name="Mardanov A."/>
            <person name="Danilova E."/>
            <person name="Pimenov N."/>
            <person name="Karnachuk O."/>
            <person name="Ravin N."/>
        </authorList>
    </citation>
    <scope>NUCLEOTIDE SEQUENCE [LARGE SCALE GENOMIC DNA]</scope>
    <source>
        <strain evidence="2">ShG14-8</strain>
    </source>
</reference>
<dbReference type="InterPro" id="IPR050248">
    <property type="entry name" value="Polysacc_deacetylase_ArnD"/>
</dbReference>
<dbReference type="PANTHER" id="PTHR10587">
    <property type="entry name" value="GLYCOSYL TRANSFERASE-RELATED"/>
    <property type="match status" value="1"/>
</dbReference>
<reference evidence="2 3" key="1">
    <citation type="submission" date="2016-02" db="EMBL/GenBank/DDBJ databases">
        <authorList>
            <person name="Wen L."/>
            <person name="He K."/>
            <person name="Yang H."/>
        </authorList>
    </citation>
    <scope>NUCLEOTIDE SEQUENCE [LARGE SCALE GENOMIC DNA]</scope>
    <source>
        <strain evidence="2">ShG14-8</strain>
    </source>
</reference>
<gene>
    <name evidence="2" type="ORF">AWT59_0490</name>
</gene>
<dbReference type="GO" id="GO:0005975">
    <property type="term" value="P:carbohydrate metabolic process"/>
    <property type="evidence" value="ECO:0007669"/>
    <property type="project" value="InterPro"/>
</dbReference>
<protein>
    <submittedName>
        <fullName evidence="2">Putative polysaccharide deacetylase</fullName>
    </submittedName>
</protein>
<sequence length="209" mass="23027">MTRLPLAAAQRGEVALTFDDGPDPLVTPQVLDLLDRYGAKASFFCIGNKVLAYPELTREIIRRGHSVENHTNSHPHAFALFGPAAMRREIDSAQTAICETTGIAPSFFRAPMGFRNPLLAPVVARTGMHYISWTRRGYDTVAKSAEQVLQRLQRGLAAGDILLLHDGRSIRTRNDSPLILEVLPRLLEHLSTLDLKPVALQTAGHVGKF</sequence>
<evidence type="ECO:0000313" key="2">
    <source>
        <dbReference type="EMBL" id="KXS33328.1"/>
    </source>
</evidence>
<organism evidence="2 3">
    <name type="scientific">Candidatus Gallionella acididurans</name>
    <dbReference type="NCBI Taxonomy" id="1796491"/>
    <lineage>
        <taxon>Bacteria</taxon>
        <taxon>Pseudomonadati</taxon>
        <taxon>Pseudomonadota</taxon>
        <taxon>Betaproteobacteria</taxon>
        <taxon>Nitrosomonadales</taxon>
        <taxon>Gallionellaceae</taxon>
        <taxon>Gallionella</taxon>
    </lineage>
</organism>
<dbReference type="SUPFAM" id="SSF88713">
    <property type="entry name" value="Glycoside hydrolase/deacetylase"/>
    <property type="match status" value="1"/>
</dbReference>
<accession>A0A139BWU5</accession>
<proteinExistence type="predicted"/>
<evidence type="ECO:0000259" key="1">
    <source>
        <dbReference type="PROSITE" id="PS51677"/>
    </source>
</evidence>
<feature type="domain" description="NodB homology" evidence="1">
    <location>
        <begin position="12"/>
        <end position="198"/>
    </location>
</feature>
<evidence type="ECO:0000313" key="3">
    <source>
        <dbReference type="Proteomes" id="UP000070578"/>
    </source>
</evidence>